<dbReference type="SUPFAM" id="SSF109604">
    <property type="entry name" value="HD-domain/PDEase-like"/>
    <property type="match status" value="1"/>
</dbReference>
<name>A0ABT8STA6_9HYPH</name>
<organism evidence="2 3">
    <name type="scientific">Rhizobium oryzicola</name>
    <dbReference type="NCBI Taxonomy" id="1232668"/>
    <lineage>
        <taxon>Bacteria</taxon>
        <taxon>Pseudomonadati</taxon>
        <taxon>Pseudomonadota</taxon>
        <taxon>Alphaproteobacteria</taxon>
        <taxon>Hyphomicrobiales</taxon>
        <taxon>Rhizobiaceae</taxon>
        <taxon>Rhizobium/Agrobacterium group</taxon>
        <taxon>Rhizobium</taxon>
    </lineage>
</organism>
<dbReference type="RefSeq" id="WP_302075735.1">
    <property type="nucleotide sequence ID" value="NZ_JAUKWQ010000001.1"/>
</dbReference>
<reference evidence="2" key="1">
    <citation type="journal article" date="2015" name="Int. J. Syst. Evol. Microbiol.">
        <title>Rhizobium oryzicola sp. nov., potential plant-growth-promoting endophytic bacteria isolated from rice roots.</title>
        <authorList>
            <person name="Zhang X.X."/>
            <person name="Gao J.S."/>
            <person name="Cao Y.H."/>
            <person name="Sheirdil R.A."/>
            <person name="Wang X.C."/>
            <person name="Zhang L."/>
        </authorList>
    </citation>
    <scope>NUCLEOTIDE SEQUENCE</scope>
    <source>
        <strain evidence="2">05753</strain>
    </source>
</reference>
<evidence type="ECO:0000313" key="3">
    <source>
        <dbReference type="Proteomes" id="UP001169006"/>
    </source>
</evidence>
<feature type="domain" description="HD" evidence="1">
    <location>
        <begin position="33"/>
        <end position="137"/>
    </location>
</feature>
<keyword evidence="3" id="KW-1185">Reference proteome</keyword>
<gene>
    <name evidence="2" type="ORF">Q2T52_05950</name>
</gene>
<dbReference type="EMBL" id="JAUKWQ010000001">
    <property type="protein sequence ID" value="MDO1581637.1"/>
    <property type="molecule type" value="Genomic_DNA"/>
</dbReference>
<dbReference type="Gene3D" id="1.10.3210.50">
    <property type="match status" value="1"/>
</dbReference>
<evidence type="ECO:0000259" key="1">
    <source>
        <dbReference type="PROSITE" id="PS51831"/>
    </source>
</evidence>
<sequence>MPDSSFASRFAPFEALATLLLPHAADGDDGAHDLAHIVRVFHNALRIHAKEGGDAELLASAVLLHDCVAVEKNSPHRKQASRLAAEKATEVLLSLGWEKARVEAAAHAILTHSFSANIPPETLEAKILQDADRLDSLGAMGVARTFYIAGRMGSALYDAADPLAKHRDLDDKAFCLDHFPAKLLKLADGFQTETGRTLAAERHRRLEEFRDLFLDEI</sequence>
<accession>A0ABT8STA6</accession>
<dbReference type="InterPro" id="IPR006674">
    <property type="entry name" value="HD_domain"/>
</dbReference>
<dbReference type="InterPro" id="IPR003607">
    <property type="entry name" value="HD/PDEase_dom"/>
</dbReference>
<dbReference type="PANTHER" id="PTHR33594:SF1">
    <property type="entry name" value="HD_PDEASE DOMAIN-CONTAINING PROTEIN"/>
    <property type="match status" value="1"/>
</dbReference>
<dbReference type="Proteomes" id="UP001169006">
    <property type="component" value="Unassembled WGS sequence"/>
</dbReference>
<dbReference type="CDD" id="cd00077">
    <property type="entry name" value="HDc"/>
    <property type="match status" value="1"/>
</dbReference>
<dbReference type="Pfam" id="PF01966">
    <property type="entry name" value="HD"/>
    <property type="match status" value="1"/>
</dbReference>
<dbReference type="SMART" id="SM00471">
    <property type="entry name" value="HDc"/>
    <property type="match status" value="1"/>
</dbReference>
<evidence type="ECO:0000313" key="2">
    <source>
        <dbReference type="EMBL" id="MDO1581637.1"/>
    </source>
</evidence>
<protein>
    <submittedName>
        <fullName evidence="2">HD domain-containing protein</fullName>
    </submittedName>
</protein>
<reference evidence="2" key="2">
    <citation type="submission" date="2023-07" db="EMBL/GenBank/DDBJ databases">
        <authorList>
            <person name="Sun H."/>
        </authorList>
    </citation>
    <scope>NUCLEOTIDE SEQUENCE</scope>
    <source>
        <strain evidence="2">05753</strain>
    </source>
</reference>
<dbReference type="PANTHER" id="PTHR33594">
    <property type="entry name" value="SUPERFAMILY HYDROLASE, PUTATIVE (AFU_ORTHOLOGUE AFUA_1G03035)-RELATED"/>
    <property type="match status" value="1"/>
</dbReference>
<proteinExistence type="predicted"/>
<dbReference type="PROSITE" id="PS51831">
    <property type="entry name" value="HD"/>
    <property type="match status" value="1"/>
</dbReference>
<comment type="caution">
    <text evidence="2">The sequence shown here is derived from an EMBL/GenBank/DDBJ whole genome shotgun (WGS) entry which is preliminary data.</text>
</comment>